<dbReference type="InterPro" id="IPR010131">
    <property type="entry name" value="MdtP/NodT-like"/>
</dbReference>
<organism evidence="3 4">
    <name type="scientific">Nitrosomonas communis</name>
    <dbReference type="NCBI Taxonomy" id="44574"/>
    <lineage>
        <taxon>Bacteria</taxon>
        <taxon>Pseudomonadati</taxon>
        <taxon>Pseudomonadota</taxon>
        <taxon>Betaproteobacteria</taxon>
        <taxon>Nitrosomonadales</taxon>
        <taxon>Nitrosomonadaceae</taxon>
        <taxon>Nitrosomonas</taxon>
    </lineage>
</organism>
<reference evidence="3 4" key="1">
    <citation type="submission" date="2016-10" db="EMBL/GenBank/DDBJ databases">
        <authorList>
            <person name="de Groot N.N."/>
        </authorList>
    </citation>
    <scope>NUCLEOTIDE SEQUENCE [LARGE SCALE GENOMIC DNA]</scope>
    <source>
        <strain evidence="3 4">Nm110</strain>
    </source>
</reference>
<dbReference type="Pfam" id="PF02321">
    <property type="entry name" value="OEP"/>
    <property type="match status" value="2"/>
</dbReference>
<dbReference type="EMBL" id="FNNH01000012">
    <property type="protein sequence ID" value="SDW46202.1"/>
    <property type="molecule type" value="Genomic_DNA"/>
</dbReference>
<comment type="subcellular location">
    <subcellularLocation>
        <location evidence="2">Cell membrane</location>
        <topology evidence="2">Lipid-anchor</topology>
    </subcellularLocation>
</comment>
<comment type="similarity">
    <text evidence="1 2">Belongs to the outer membrane factor (OMF) (TC 1.B.17) family.</text>
</comment>
<keyword evidence="2" id="KW-0564">Palmitate</keyword>
<dbReference type="PANTHER" id="PTHR30203:SF30">
    <property type="entry name" value="OUTER MEMBRANE PROTEIN-RELATED"/>
    <property type="match status" value="1"/>
</dbReference>
<name>A0A1H2TQW5_9PROT</name>
<dbReference type="NCBIfam" id="TIGR01845">
    <property type="entry name" value="outer_NodT"/>
    <property type="match status" value="1"/>
</dbReference>
<dbReference type="Gene3D" id="2.20.200.10">
    <property type="entry name" value="Outer membrane efflux proteins (OEP)"/>
    <property type="match status" value="1"/>
</dbReference>
<evidence type="ECO:0000256" key="2">
    <source>
        <dbReference type="RuleBase" id="RU362097"/>
    </source>
</evidence>
<proteinExistence type="inferred from homology"/>
<dbReference type="GO" id="GO:0015562">
    <property type="term" value="F:efflux transmembrane transporter activity"/>
    <property type="evidence" value="ECO:0007669"/>
    <property type="project" value="InterPro"/>
</dbReference>
<dbReference type="Proteomes" id="UP000183454">
    <property type="component" value="Unassembled WGS sequence"/>
</dbReference>
<evidence type="ECO:0000256" key="1">
    <source>
        <dbReference type="ARBA" id="ARBA00007613"/>
    </source>
</evidence>
<accession>A0A1H2TQW5</accession>
<keyword evidence="2" id="KW-0449">Lipoprotein</keyword>
<dbReference type="AlphaFoldDB" id="A0A1H2TQW5"/>
<gene>
    <name evidence="3" type="ORF">SAMN05421882_101221</name>
</gene>
<evidence type="ECO:0000313" key="4">
    <source>
        <dbReference type="Proteomes" id="UP000183454"/>
    </source>
</evidence>
<dbReference type="InterPro" id="IPR003423">
    <property type="entry name" value="OMP_efflux"/>
</dbReference>
<dbReference type="RefSeq" id="WP_074666546.1">
    <property type="nucleotide sequence ID" value="NZ_FNNH01000012.1"/>
</dbReference>
<keyword evidence="2" id="KW-0472">Membrane</keyword>
<dbReference type="Gene3D" id="1.20.1600.10">
    <property type="entry name" value="Outer membrane efflux proteins (OEP)"/>
    <property type="match status" value="1"/>
</dbReference>
<keyword evidence="2" id="KW-1134">Transmembrane beta strand</keyword>
<evidence type="ECO:0000313" key="3">
    <source>
        <dbReference type="EMBL" id="SDW46202.1"/>
    </source>
</evidence>
<keyword evidence="2" id="KW-0812">Transmembrane</keyword>
<dbReference type="PANTHER" id="PTHR30203">
    <property type="entry name" value="OUTER MEMBRANE CATION EFFLUX PROTEIN"/>
    <property type="match status" value="1"/>
</dbReference>
<sequence length="486" mass="53404">MNYIILPLFAVTLLSACAVGPDYRRPVIETPEKWRVDYPQVVEFTNFGWWTQFGDPALNALIETALNENRDIQAAAARVDQFIGALNATRAQFFPQIGYSASISRNRATEKLAVLPPGNDPYFSLYRGALNASWQIDLFGRIRRQSEAAQAQIFASEQGRRGVILSVVTSVAASYIGLRALDRQLEIARASAANYAETMRIFELRYQWGVVSQTELSQIQSQYQLALATIPSIEQQIAAQENLISILLGRNPETIPRGSTIDELIAPTVPPDLPSTLLERRPDIQEAEQNLVATNANVGVARSLYYPTITLTGLLGSVSTAFGNFLTGPASTWTVAAGLVGPIFTFGAITGQVRTAEAVQREAIAFYQATILNAFRETNDALIGAVKKREEAEAQAKRVVALKEYARLSRAKFDNGYASYLEVLYAENLLFDVELAAVRSQADRYTELVNVYKATGGGWVDEAEQFTPKPQLKGVQPVLEGNLLAP</sequence>
<dbReference type="SUPFAM" id="SSF56954">
    <property type="entry name" value="Outer membrane efflux proteins (OEP)"/>
    <property type="match status" value="1"/>
</dbReference>
<dbReference type="GO" id="GO:0005886">
    <property type="term" value="C:plasma membrane"/>
    <property type="evidence" value="ECO:0007669"/>
    <property type="project" value="UniProtKB-SubCell"/>
</dbReference>
<protein>
    <submittedName>
        <fullName evidence="3">Outer membrane protein, multidrug efflux system</fullName>
    </submittedName>
</protein>